<dbReference type="RefSeq" id="WP_303687111.1">
    <property type="nucleotide sequence ID" value="NZ_CAJXYO010000082.1"/>
</dbReference>
<comment type="caution">
    <text evidence="1">The sequence shown here is derived from an EMBL/GenBank/DDBJ whole genome shotgun (WGS) entry which is preliminary data.</text>
</comment>
<accession>A0A1Z8ATB7</accession>
<dbReference type="EMBL" id="MAAX01000137">
    <property type="protein sequence ID" value="OUS13586.1"/>
    <property type="molecule type" value="Genomic_DNA"/>
</dbReference>
<reference evidence="2" key="1">
    <citation type="journal article" date="2017" name="Proc. Natl. Acad. Sci. U.S.A.">
        <title>Simulation of Deepwater Horizon oil plume reveals substrate specialization within a complex community of hydrocarbon-degraders.</title>
        <authorList>
            <person name="Hu P."/>
            <person name="Dubinsky E.A."/>
            <person name="Probst A.J."/>
            <person name="Wang J."/>
            <person name="Sieber C.M.K."/>
            <person name="Tom L.M."/>
            <person name="Gardinali P."/>
            <person name="Banfield J.F."/>
            <person name="Atlas R.M."/>
            <person name="Andersen G.L."/>
        </authorList>
    </citation>
    <scope>NUCLEOTIDE SEQUENCE [LARGE SCALE GENOMIC DNA]</scope>
</reference>
<protein>
    <submittedName>
        <fullName evidence="1">Uncharacterized protein</fullName>
    </submittedName>
</protein>
<organism evidence="1 2">
    <name type="scientific">Nonlabens dokdonensis</name>
    <dbReference type="NCBI Taxonomy" id="328515"/>
    <lineage>
        <taxon>Bacteria</taxon>
        <taxon>Pseudomonadati</taxon>
        <taxon>Bacteroidota</taxon>
        <taxon>Flavobacteriia</taxon>
        <taxon>Flavobacteriales</taxon>
        <taxon>Flavobacteriaceae</taxon>
        <taxon>Nonlabens</taxon>
    </lineage>
</organism>
<name>A0A1Z8ATB7_9FLAO</name>
<dbReference type="AlphaFoldDB" id="A0A1Z8ATB7"/>
<proteinExistence type="predicted"/>
<evidence type="ECO:0000313" key="2">
    <source>
        <dbReference type="Proteomes" id="UP000196102"/>
    </source>
</evidence>
<dbReference type="Proteomes" id="UP000196102">
    <property type="component" value="Unassembled WGS sequence"/>
</dbReference>
<evidence type="ECO:0000313" key="1">
    <source>
        <dbReference type="EMBL" id="OUS13586.1"/>
    </source>
</evidence>
<gene>
    <name evidence="1" type="ORF">A9Q93_09090</name>
</gene>
<feature type="non-terminal residue" evidence="1">
    <location>
        <position position="1"/>
    </location>
</feature>
<sequence>NGYVRKEGTLLNDSILIGRWKLYKDRQLQEIIEFKNIRNKSYLNQNWIFDKKGDTIGGNYFYKKYEDTVVLGQKNRIHLYFNDYSISEKSNSYLLVPKYGYNLDPKFTNENRIPLDTIKNLSDKNMDVLELNGLENDIILDIYSKETGKKNFRAILINHIVQTKEVLKDRKFYIEFNYFVQ</sequence>